<dbReference type="Proteomes" id="UP000028341">
    <property type="component" value="Unassembled WGS sequence"/>
</dbReference>
<dbReference type="AlphaFoldDB" id="A0A081XT73"/>
<evidence type="ECO:0000313" key="1">
    <source>
        <dbReference type="EMBL" id="KES06746.1"/>
    </source>
</evidence>
<dbReference type="STRING" id="55952.BU52_13250"/>
<name>A0A081XT73_STRTO</name>
<proteinExistence type="predicted"/>
<dbReference type="OrthoDB" id="4814794at2"/>
<gene>
    <name evidence="1" type="ORF">BU52_13250</name>
</gene>
<accession>A0A081XT73</accession>
<dbReference type="EMBL" id="JFCB01000009">
    <property type="protein sequence ID" value="KES06746.1"/>
    <property type="molecule type" value="Genomic_DNA"/>
</dbReference>
<dbReference type="RefSeq" id="WP_037932839.1">
    <property type="nucleotide sequence ID" value="NZ_JBFADL010000101.1"/>
</dbReference>
<comment type="caution">
    <text evidence="1">The sequence shown here is derived from an EMBL/GenBank/DDBJ whole genome shotgun (WGS) entry which is preliminary data.</text>
</comment>
<protein>
    <submittedName>
        <fullName evidence="1">Uncharacterized protein</fullName>
    </submittedName>
</protein>
<sequence>MTYPLAHLFTARQKETARREPYARGLRLCGGHLAARNDRSAPLGARPTRAIGVLAAALDAPSADG</sequence>
<keyword evidence="2" id="KW-1185">Reference proteome</keyword>
<reference evidence="1 2" key="1">
    <citation type="submission" date="2014-02" db="EMBL/GenBank/DDBJ databases">
        <title>The genome announcement of Streptomyces toyocaensis NRRL15009.</title>
        <authorList>
            <person name="Hong H.-J."/>
            <person name="Kwun M.J."/>
        </authorList>
    </citation>
    <scope>NUCLEOTIDE SEQUENCE [LARGE SCALE GENOMIC DNA]</scope>
    <source>
        <strain evidence="1 2">NRRL 15009</strain>
    </source>
</reference>
<organism evidence="1 2">
    <name type="scientific">Streptomyces toyocaensis</name>
    <dbReference type="NCBI Taxonomy" id="55952"/>
    <lineage>
        <taxon>Bacteria</taxon>
        <taxon>Bacillati</taxon>
        <taxon>Actinomycetota</taxon>
        <taxon>Actinomycetes</taxon>
        <taxon>Kitasatosporales</taxon>
        <taxon>Streptomycetaceae</taxon>
        <taxon>Streptomyces</taxon>
    </lineage>
</organism>
<evidence type="ECO:0000313" key="2">
    <source>
        <dbReference type="Proteomes" id="UP000028341"/>
    </source>
</evidence>